<feature type="transmembrane region" description="Helical" evidence="5">
    <location>
        <begin position="30"/>
        <end position="48"/>
    </location>
</feature>
<feature type="domain" description="ABC-2 type transporter transmembrane" evidence="6">
    <location>
        <begin position="11"/>
        <end position="247"/>
    </location>
</feature>
<dbReference type="Proteomes" id="UP001234343">
    <property type="component" value="Unassembled WGS sequence"/>
</dbReference>
<comment type="subcellular location">
    <subcellularLocation>
        <location evidence="1">Membrane</location>
        <topology evidence="1">Multi-pass membrane protein</topology>
    </subcellularLocation>
</comment>
<dbReference type="Pfam" id="PF01061">
    <property type="entry name" value="ABC2_membrane"/>
    <property type="match status" value="1"/>
</dbReference>
<feature type="transmembrane region" description="Helical" evidence="5">
    <location>
        <begin position="203"/>
        <end position="220"/>
    </location>
</feature>
<reference evidence="7 8" key="1">
    <citation type="submission" date="2023-06" db="EMBL/GenBank/DDBJ databases">
        <title>Alteromonas sp. ASW11-36 isolated from intertidal sand.</title>
        <authorList>
            <person name="Li Y."/>
        </authorList>
    </citation>
    <scope>NUCLEOTIDE SEQUENCE [LARGE SCALE GENOMIC DNA]</scope>
    <source>
        <strain evidence="7 8">ASW11-36</strain>
    </source>
</reference>
<feature type="transmembrane region" description="Helical" evidence="5">
    <location>
        <begin position="418"/>
        <end position="436"/>
    </location>
</feature>
<proteinExistence type="predicted"/>
<evidence type="ECO:0000256" key="4">
    <source>
        <dbReference type="ARBA" id="ARBA00023136"/>
    </source>
</evidence>
<comment type="caution">
    <text evidence="7">The sequence shown here is derived from an EMBL/GenBank/DDBJ whole genome shotgun (WGS) entry which is preliminary data.</text>
</comment>
<name>A0ABT7SW86_9ALTE</name>
<feature type="transmembrane region" description="Helical" evidence="5">
    <location>
        <begin position="169"/>
        <end position="191"/>
    </location>
</feature>
<evidence type="ECO:0000256" key="5">
    <source>
        <dbReference type="SAM" id="Phobius"/>
    </source>
</evidence>
<accession>A0ABT7SW86</accession>
<sequence length="447" mass="50331">MLRFFQFHINQINAQLQRSLLGFVRNKSDLRISLVQAPLLAIAFYLVFTEHQGTFAHSRHLFELESSQTVLFLSVLSAVWFGTSKAMLEIPSYWRLYLQERISFLHDFDFVTARFIYLGMLAVMQCVLFAVVFHLLFIILPTVNAPEASGLTSNDATELGLYAVLRLDVFIFIISNMVLISLASVALALAISSFMSTPSAASAFLPFYLILQILLSGSVIKPAVEMNNLVYNISSITSSRWGYELMTSDLKRVLVDSVAIDTNNSAFAQNGNKLTDGLTQELLEYDYAQVKVPDEASFEYLLSDSVIYPTASKVIITHLSNSLRFRPENPLYRDILSALQSTDKARAVQLLEQLDERTTTNIVSKINENFRRNVESIVKDVKQGQHLAGVRLALWQDFLANVEGRPLLFTHYHLWKCYVALLAICILGLLITKVGLMITSKRLSEGC</sequence>
<evidence type="ECO:0000256" key="2">
    <source>
        <dbReference type="ARBA" id="ARBA00022692"/>
    </source>
</evidence>
<dbReference type="EMBL" id="JAUCBP010000007">
    <property type="protein sequence ID" value="MDM7860451.1"/>
    <property type="molecule type" value="Genomic_DNA"/>
</dbReference>
<keyword evidence="8" id="KW-1185">Reference proteome</keyword>
<keyword evidence="4 5" id="KW-0472">Membrane</keyword>
<keyword evidence="3 5" id="KW-1133">Transmembrane helix</keyword>
<evidence type="ECO:0000256" key="3">
    <source>
        <dbReference type="ARBA" id="ARBA00022989"/>
    </source>
</evidence>
<dbReference type="InterPro" id="IPR013525">
    <property type="entry name" value="ABC2_TM"/>
</dbReference>
<keyword evidence="2 5" id="KW-0812">Transmembrane</keyword>
<protein>
    <submittedName>
        <fullName evidence="7">ABC transporter permease</fullName>
    </submittedName>
</protein>
<feature type="transmembrane region" description="Helical" evidence="5">
    <location>
        <begin position="115"/>
        <end position="140"/>
    </location>
</feature>
<evidence type="ECO:0000256" key="1">
    <source>
        <dbReference type="ARBA" id="ARBA00004141"/>
    </source>
</evidence>
<organism evidence="7 8">
    <name type="scientific">Alteromonas arenosi</name>
    <dbReference type="NCBI Taxonomy" id="3055817"/>
    <lineage>
        <taxon>Bacteria</taxon>
        <taxon>Pseudomonadati</taxon>
        <taxon>Pseudomonadota</taxon>
        <taxon>Gammaproteobacteria</taxon>
        <taxon>Alteromonadales</taxon>
        <taxon>Alteromonadaceae</taxon>
        <taxon>Alteromonas/Salinimonas group</taxon>
        <taxon>Alteromonas</taxon>
    </lineage>
</organism>
<dbReference type="RefSeq" id="WP_289364748.1">
    <property type="nucleotide sequence ID" value="NZ_JAUCBP010000007.1"/>
</dbReference>
<evidence type="ECO:0000259" key="6">
    <source>
        <dbReference type="Pfam" id="PF01061"/>
    </source>
</evidence>
<gene>
    <name evidence="7" type="ORF">QTP81_07570</name>
</gene>
<evidence type="ECO:0000313" key="7">
    <source>
        <dbReference type="EMBL" id="MDM7860451.1"/>
    </source>
</evidence>
<evidence type="ECO:0000313" key="8">
    <source>
        <dbReference type="Proteomes" id="UP001234343"/>
    </source>
</evidence>